<evidence type="ECO:0000313" key="3">
    <source>
        <dbReference type="EMBL" id="OAV97992.1"/>
    </source>
</evidence>
<dbReference type="VEuPathDB" id="FungiDB:PTTG_25904"/>
<dbReference type="EMBL" id="ADAS02000010">
    <property type="protein sequence ID" value="OAV97992.1"/>
    <property type="molecule type" value="Genomic_DNA"/>
</dbReference>
<dbReference type="OrthoDB" id="2496844at2759"/>
<keyword evidence="5" id="KW-1185">Reference proteome</keyword>
<reference evidence="4 5" key="3">
    <citation type="journal article" date="2017" name="G3 (Bethesda)">
        <title>Comparative analysis highlights variable genome content of wheat rusts and divergence of the mating loci.</title>
        <authorList>
            <person name="Cuomo C.A."/>
            <person name="Bakkeren G."/>
            <person name="Khalil H.B."/>
            <person name="Panwar V."/>
            <person name="Joly D."/>
            <person name="Linning R."/>
            <person name="Sakthikumar S."/>
            <person name="Song X."/>
            <person name="Adiconis X."/>
            <person name="Fan L."/>
            <person name="Goldberg J.M."/>
            <person name="Levin J.Z."/>
            <person name="Young S."/>
            <person name="Zeng Q."/>
            <person name="Anikster Y."/>
            <person name="Bruce M."/>
            <person name="Wang M."/>
            <person name="Yin C."/>
            <person name="McCallum B."/>
            <person name="Szabo L.J."/>
            <person name="Hulbert S."/>
            <person name="Chen X."/>
            <person name="Fellers J.P."/>
        </authorList>
    </citation>
    <scope>NUCLEOTIDE SEQUENCE</scope>
    <source>
        <strain evidence="5">Isolate 1-1 / race 1 (BBBD)</strain>
        <strain evidence="4">isolate 1-1 / race 1 (BBBD)</strain>
    </source>
</reference>
<feature type="region of interest" description="Disordered" evidence="1">
    <location>
        <begin position="361"/>
        <end position="391"/>
    </location>
</feature>
<dbReference type="Pfam" id="PF20515">
    <property type="entry name" value="2OG-FeII_Oxy_6"/>
    <property type="match status" value="1"/>
</dbReference>
<reference evidence="3" key="2">
    <citation type="submission" date="2016-05" db="EMBL/GenBank/DDBJ databases">
        <title>Comparative analysis highlights variable genome content of wheat rusts and divergence of the mating loci.</title>
        <authorList>
            <person name="Cuomo C.A."/>
            <person name="Bakkeren G."/>
            <person name="Szabo L."/>
            <person name="Khalil H."/>
            <person name="Joly D."/>
            <person name="Goldberg J."/>
            <person name="Young S."/>
            <person name="Zeng Q."/>
            <person name="Fellers J."/>
        </authorList>
    </citation>
    <scope>NUCLEOTIDE SEQUENCE [LARGE SCALE GENOMIC DNA]</scope>
    <source>
        <strain evidence="3">1-1 BBBD Race 1</strain>
    </source>
</reference>
<proteinExistence type="predicted"/>
<dbReference type="EnsemblFungi" id="PTTG_25904-t43_1">
    <property type="protein sequence ID" value="PTTG_25904-t43_1-p1"/>
    <property type="gene ID" value="PTTG_25904"/>
</dbReference>
<dbReference type="Proteomes" id="UP000005240">
    <property type="component" value="Unassembled WGS sequence"/>
</dbReference>
<gene>
    <name evidence="3" type="ORF">PTTG_25904</name>
</gene>
<evidence type="ECO:0000256" key="1">
    <source>
        <dbReference type="SAM" id="MobiDB-lite"/>
    </source>
</evidence>
<name>A0A180H0F2_PUCT1</name>
<dbReference type="InterPro" id="IPR046798">
    <property type="entry name" value="2OG-FeII_Oxy_6"/>
</dbReference>
<evidence type="ECO:0000259" key="2">
    <source>
        <dbReference type="Pfam" id="PF20515"/>
    </source>
</evidence>
<reference evidence="4" key="4">
    <citation type="submission" date="2025-05" db="UniProtKB">
        <authorList>
            <consortium name="EnsemblFungi"/>
        </authorList>
    </citation>
    <scope>IDENTIFICATION</scope>
    <source>
        <strain evidence="4">isolate 1-1 / race 1 (BBBD)</strain>
    </source>
</reference>
<feature type="domain" description="Tet-like 2OG-Fe(II) oxygenase" evidence="2">
    <location>
        <begin position="145"/>
        <end position="329"/>
    </location>
</feature>
<evidence type="ECO:0000313" key="5">
    <source>
        <dbReference type="Proteomes" id="UP000005240"/>
    </source>
</evidence>
<dbReference type="AlphaFoldDB" id="A0A180H0F2"/>
<feature type="compositionally biased region" description="Polar residues" evidence="1">
    <location>
        <begin position="373"/>
        <end position="383"/>
    </location>
</feature>
<organism evidence="3">
    <name type="scientific">Puccinia triticina (isolate 1-1 / race 1 (BBBD))</name>
    <name type="common">Brown leaf rust fungus</name>
    <dbReference type="NCBI Taxonomy" id="630390"/>
    <lineage>
        <taxon>Eukaryota</taxon>
        <taxon>Fungi</taxon>
        <taxon>Dikarya</taxon>
        <taxon>Basidiomycota</taxon>
        <taxon>Pucciniomycotina</taxon>
        <taxon>Pucciniomycetes</taxon>
        <taxon>Pucciniales</taxon>
        <taxon>Pucciniaceae</taxon>
        <taxon>Puccinia</taxon>
    </lineage>
</organism>
<accession>A0A180H0F2</accession>
<reference evidence="3" key="1">
    <citation type="submission" date="2009-11" db="EMBL/GenBank/DDBJ databases">
        <authorList>
            <consortium name="The Broad Institute Genome Sequencing Platform"/>
            <person name="Ward D."/>
            <person name="Feldgarden M."/>
            <person name="Earl A."/>
            <person name="Young S.K."/>
            <person name="Zeng Q."/>
            <person name="Koehrsen M."/>
            <person name="Alvarado L."/>
            <person name="Berlin A."/>
            <person name="Bochicchio J."/>
            <person name="Borenstein D."/>
            <person name="Chapman S.B."/>
            <person name="Chen Z."/>
            <person name="Engels R."/>
            <person name="Freedman E."/>
            <person name="Gellesch M."/>
            <person name="Goldberg J."/>
            <person name="Griggs A."/>
            <person name="Gujja S."/>
            <person name="Heilman E."/>
            <person name="Heiman D."/>
            <person name="Hepburn T."/>
            <person name="Howarth C."/>
            <person name="Jen D."/>
            <person name="Larson L."/>
            <person name="Lewis B."/>
            <person name="Mehta T."/>
            <person name="Park D."/>
            <person name="Pearson M."/>
            <person name="Roberts A."/>
            <person name="Saif S."/>
            <person name="Shea T."/>
            <person name="Shenoy N."/>
            <person name="Sisk P."/>
            <person name="Stolte C."/>
            <person name="Sykes S."/>
            <person name="Thomson T."/>
            <person name="Walk T."/>
            <person name="White J."/>
            <person name="Yandava C."/>
            <person name="Izard J."/>
            <person name="Baranova O.V."/>
            <person name="Blanton J.M."/>
            <person name="Tanner A.C."/>
            <person name="Dewhirst F.E."/>
            <person name="Haas B."/>
            <person name="Nusbaum C."/>
            <person name="Birren B."/>
        </authorList>
    </citation>
    <scope>NUCLEOTIDE SEQUENCE [LARGE SCALE GENOMIC DNA]</scope>
    <source>
        <strain evidence="3">1-1 BBBD Race 1</strain>
    </source>
</reference>
<evidence type="ECO:0000313" key="4">
    <source>
        <dbReference type="EnsemblFungi" id="PTTG_25904-t43_1-p1"/>
    </source>
</evidence>
<protein>
    <recommendedName>
        <fullName evidence="2">Tet-like 2OG-Fe(II) oxygenase domain-containing protein</fullName>
    </recommendedName>
</protein>
<sequence length="391" mass="43606">MDASTSISLNASNLVSLNVLSETPGSEEEYELDEQDPGCVDLSAEACKPLSERACKTLKNSVHHTKSYYPSSTPLVLKMTKRIKKKTFSIDIRTFTCSLDLIITNSGSGKKILFLVSYTPPDPSNPIYNRLCELIEDLAVMGNHCSNLKNKEKLSGRMSGVGFQGGYEDGKTAGTYATQKNLPPAQQALDDIFQQKLASHNELVKECIRHFSPDAHEQKRKALEDFSIPSWSNKEWESSKNNPEPVASNVIVTLNDFSNKPHCEKDKNVFTYGIFSYINRKTGSPILPPSNEFGHALRFPDYDCNIEFGRLPGIVEVFWKSNDISHHTVGPPAELKTTKDTTHHGCSFQISHTLVSRSISLKDLSPDKKKQKTMCQSERSSTKPTKKQKVS</sequence>